<dbReference type="STRING" id="579138.Zymop_1405"/>
<dbReference type="Proteomes" id="UP000000491">
    <property type="component" value="Chromosome"/>
</dbReference>
<name>F8EV77_ZYMMT</name>
<feature type="domain" description="PPIase FKBP-type" evidence="7">
    <location>
        <begin position="84"/>
        <end position="171"/>
    </location>
</feature>
<dbReference type="InterPro" id="IPR001179">
    <property type="entry name" value="PPIase_FKBP_dom"/>
</dbReference>
<dbReference type="HOGENOM" id="CLU_013615_7_3_5"/>
<keyword evidence="4 5" id="KW-0413">Isomerase</keyword>
<evidence type="ECO:0000256" key="3">
    <source>
        <dbReference type="ARBA" id="ARBA00023110"/>
    </source>
</evidence>
<dbReference type="GO" id="GO:0006457">
    <property type="term" value="P:protein folding"/>
    <property type="evidence" value="ECO:0007669"/>
    <property type="project" value="InterPro"/>
</dbReference>
<dbReference type="GO" id="GO:0003755">
    <property type="term" value="F:peptidyl-prolyl cis-trans isomerase activity"/>
    <property type="evidence" value="ECO:0007669"/>
    <property type="project" value="UniProtKB-UniRule"/>
</dbReference>
<dbReference type="EMBL" id="CP002865">
    <property type="protein sequence ID" value="AEI38295.1"/>
    <property type="molecule type" value="Genomic_DNA"/>
</dbReference>
<dbReference type="Pfam" id="PF01346">
    <property type="entry name" value="FKBP_N"/>
    <property type="match status" value="1"/>
</dbReference>
<reference evidence="8 9" key="1">
    <citation type="journal article" date="2011" name="J. Bacteriol.">
        <title>Genome sequence of the ethanol-producing Zymomonas mobilis subsp. pomaceae lectotype strain ATCC 29192.</title>
        <authorList>
            <person name="Kouvelis V.N."/>
            <person name="Davenport K.W."/>
            <person name="Brettin T.S."/>
            <person name="Bruce D."/>
            <person name="Detter C."/>
            <person name="Han C.S."/>
            <person name="Nolan M."/>
            <person name="Tapia R."/>
            <person name="Damoulaki A."/>
            <person name="Kyrpides N.C."/>
            <person name="Typas M.A."/>
            <person name="Pappas K.M."/>
        </authorList>
    </citation>
    <scope>NUCLEOTIDE SEQUENCE [LARGE SCALE GENOMIC DNA]</scope>
    <source>
        <strain evidence="9">ATCC 29192 / DSM 22645 / JCM 10191 / CCUG 17912 / NBRC 13757 / NCIMB 11200 / NRRL B-4491 / Barker I</strain>
    </source>
</reference>
<keyword evidence="3 5" id="KW-0697">Rotamase</keyword>
<evidence type="ECO:0000256" key="4">
    <source>
        <dbReference type="ARBA" id="ARBA00023235"/>
    </source>
</evidence>
<comment type="catalytic activity">
    <reaction evidence="1 5 6">
        <text>[protein]-peptidylproline (omega=180) = [protein]-peptidylproline (omega=0)</text>
        <dbReference type="Rhea" id="RHEA:16237"/>
        <dbReference type="Rhea" id="RHEA-COMP:10747"/>
        <dbReference type="Rhea" id="RHEA-COMP:10748"/>
        <dbReference type="ChEBI" id="CHEBI:83833"/>
        <dbReference type="ChEBI" id="CHEBI:83834"/>
        <dbReference type="EC" id="5.2.1.8"/>
    </reaction>
</comment>
<dbReference type="EC" id="5.2.1.8" evidence="6"/>
<dbReference type="RefSeq" id="WP_013934683.1">
    <property type="nucleotide sequence ID" value="NC_015709.1"/>
</dbReference>
<dbReference type="Pfam" id="PF00254">
    <property type="entry name" value="FKBP_C"/>
    <property type="match status" value="1"/>
</dbReference>
<evidence type="ECO:0000259" key="7">
    <source>
        <dbReference type="PROSITE" id="PS50059"/>
    </source>
</evidence>
<dbReference type="SUPFAM" id="SSF54534">
    <property type="entry name" value="FKBP-like"/>
    <property type="match status" value="1"/>
</dbReference>
<organism evidence="8 9">
    <name type="scientific">Zymomonas mobilis subsp. pomaceae (strain ATCC 29192 / DSM 22645 / JCM 10191 / CCUG 17912 / NBRC 13757 / NCIMB 11200 / NRRL B-4491 / Barker I)</name>
    <dbReference type="NCBI Taxonomy" id="579138"/>
    <lineage>
        <taxon>Bacteria</taxon>
        <taxon>Pseudomonadati</taxon>
        <taxon>Pseudomonadota</taxon>
        <taxon>Alphaproteobacteria</taxon>
        <taxon>Sphingomonadales</taxon>
        <taxon>Zymomonadaceae</taxon>
        <taxon>Zymomonas</taxon>
    </lineage>
</organism>
<evidence type="ECO:0000256" key="2">
    <source>
        <dbReference type="ARBA" id="ARBA00006577"/>
    </source>
</evidence>
<accession>F8EV77</accession>
<dbReference type="PANTHER" id="PTHR43811:SF57">
    <property type="entry name" value="FKBP-TYPE PEPTIDYL-PROLYL CIS-TRANS ISOMERASE FKPA-RELATED"/>
    <property type="match status" value="1"/>
</dbReference>
<sequence>MASDESPSAAVFFRALRTPLCTVALLSVAGATLAIAGTSAPLQLALSPEKFLAKNEQVKGVQKTASGLQYKVIKLGNGPQPNASDMVSIDYQGSLTDGTVFDSTARNGGTPMVMPVSKVIPGFSEALQLMKQGSEYRFWIPPHLGYGAEGAGNVIPPNAVLVFDIKLISVVPVPAEQMAIPSAQP</sequence>
<dbReference type="PATRIC" id="fig|579138.3.peg.1489"/>
<protein>
    <recommendedName>
        <fullName evidence="6">Peptidyl-prolyl cis-trans isomerase</fullName>
        <ecNumber evidence="6">5.2.1.8</ecNumber>
    </recommendedName>
</protein>
<evidence type="ECO:0000313" key="8">
    <source>
        <dbReference type="EMBL" id="AEI38295.1"/>
    </source>
</evidence>
<gene>
    <name evidence="8" type="ordered locus">Zymop_1405</name>
</gene>
<dbReference type="InterPro" id="IPR046357">
    <property type="entry name" value="PPIase_dom_sf"/>
</dbReference>
<evidence type="ECO:0000256" key="1">
    <source>
        <dbReference type="ARBA" id="ARBA00000971"/>
    </source>
</evidence>
<evidence type="ECO:0000313" key="9">
    <source>
        <dbReference type="Proteomes" id="UP000000491"/>
    </source>
</evidence>
<evidence type="ECO:0000256" key="6">
    <source>
        <dbReference type="RuleBase" id="RU003915"/>
    </source>
</evidence>
<evidence type="ECO:0000256" key="5">
    <source>
        <dbReference type="PROSITE-ProRule" id="PRU00277"/>
    </source>
</evidence>
<dbReference type="KEGG" id="zmp:Zymop_1405"/>
<dbReference type="eggNOG" id="COG0545">
    <property type="taxonomic scope" value="Bacteria"/>
</dbReference>
<dbReference type="AlphaFoldDB" id="F8EV77"/>
<proteinExistence type="inferred from homology"/>
<dbReference type="Gene3D" id="3.10.50.40">
    <property type="match status" value="1"/>
</dbReference>
<dbReference type="InterPro" id="IPR000774">
    <property type="entry name" value="PPIase_FKBP_N"/>
</dbReference>
<dbReference type="PROSITE" id="PS50059">
    <property type="entry name" value="FKBP_PPIASE"/>
    <property type="match status" value="1"/>
</dbReference>
<dbReference type="PANTHER" id="PTHR43811">
    <property type="entry name" value="FKBP-TYPE PEPTIDYL-PROLYL CIS-TRANS ISOMERASE FKPA"/>
    <property type="match status" value="1"/>
</dbReference>
<comment type="similarity">
    <text evidence="2 6">Belongs to the FKBP-type PPIase family.</text>
</comment>